<name>A0A8H7CST2_9AGAR</name>
<dbReference type="InterPro" id="IPR002347">
    <property type="entry name" value="SDR_fam"/>
</dbReference>
<dbReference type="InterPro" id="IPR036291">
    <property type="entry name" value="NAD(P)-bd_dom_sf"/>
</dbReference>
<dbReference type="Pfam" id="PF00106">
    <property type="entry name" value="adh_short"/>
    <property type="match status" value="1"/>
</dbReference>
<dbReference type="EMBL" id="JACAZI010000011">
    <property type="protein sequence ID" value="KAF7349044.1"/>
    <property type="molecule type" value="Genomic_DNA"/>
</dbReference>
<evidence type="ECO:0000313" key="3">
    <source>
        <dbReference type="Proteomes" id="UP000620124"/>
    </source>
</evidence>
<keyword evidence="3" id="KW-1185">Reference proteome</keyword>
<accession>A0A8H7CST2</accession>
<sequence>MVRTIFVTGGNQGLGMHTVHQLGTTPEVIVFMASRKIAAAKEALAKFAAEINGSSEVVPVQLDITDAASIEAAHAFVMEFLRKKGLSSLDVWINNAAIIGKTFEDTYATNVFGTVAVTEAFRPLLSKGGSIINISSGLGSLGLTNKDTPLHAPYASSKTVLNMLTVQWSLEEEKKGSGIRVISICPGWNATNKRVRWTDGALGRVQSHSEGCFGEGREDSHLYSQGWGIPVVTTPWNRQVRPEPI</sequence>
<dbReference type="Gene3D" id="3.40.50.720">
    <property type="entry name" value="NAD(P)-binding Rossmann-like Domain"/>
    <property type="match status" value="1"/>
</dbReference>
<proteinExistence type="inferred from homology"/>
<dbReference type="AlphaFoldDB" id="A0A8H7CST2"/>
<evidence type="ECO:0000313" key="2">
    <source>
        <dbReference type="EMBL" id="KAF7349044.1"/>
    </source>
</evidence>
<dbReference type="SUPFAM" id="SSF51735">
    <property type="entry name" value="NAD(P)-binding Rossmann-fold domains"/>
    <property type="match status" value="1"/>
</dbReference>
<organism evidence="2 3">
    <name type="scientific">Mycena venus</name>
    <dbReference type="NCBI Taxonomy" id="2733690"/>
    <lineage>
        <taxon>Eukaryota</taxon>
        <taxon>Fungi</taxon>
        <taxon>Dikarya</taxon>
        <taxon>Basidiomycota</taxon>
        <taxon>Agaricomycotina</taxon>
        <taxon>Agaricomycetes</taxon>
        <taxon>Agaricomycetidae</taxon>
        <taxon>Agaricales</taxon>
        <taxon>Marasmiineae</taxon>
        <taxon>Mycenaceae</taxon>
        <taxon>Mycena</taxon>
    </lineage>
</organism>
<dbReference type="InterPro" id="IPR051468">
    <property type="entry name" value="Fungal_SecMetab_SDRs"/>
</dbReference>
<dbReference type="PRINTS" id="PR00081">
    <property type="entry name" value="GDHRDH"/>
</dbReference>
<reference evidence="2" key="1">
    <citation type="submission" date="2020-05" db="EMBL/GenBank/DDBJ databases">
        <title>Mycena genomes resolve the evolution of fungal bioluminescence.</title>
        <authorList>
            <person name="Tsai I.J."/>
        </authorList>
    </citation>
    <scope>NUCLEOTIDE SEQUENCE</scope>
    <source>
        <strain evidence="2">CCC161011</strain>
    </source>
</reference>
<dbReference type="GO" id="GO:0016491">
    <property type="term" value="F:oxidoreductase activity"/>
    <property type="evidence" value="ECO:0007669"/>
    <property type="project" value="TreeGrafter"/>
</dbReference>
<gene>
    <name evidence="2" type="ORF">MVEN_01426000</name>
</gene>
<dbReference type="OrthoDB" id="1933717at2759"/>
<dbReference type="Proteomes" id="UP000620124">
    <property type="component" value="Unassembled WGS sequence"/>
</dbReference>
<dbReference type="GO" id="GO:0005737">
    <property type="term" value="C:cytoplasm"/>
    <property type="evidence" value="ECO:0007669"/>
    <property type="project" value="TreeGrafter"/>
</dbReference>
<dbReference type="PANTHER" id="PTHR43544">
    <property type="entry name" value="SHORT-CHAIN DEHYDROGENASE/REDUCTASE"/>
    <property type="match status" value="1"/>
</dbReference>
<dbReference type="PANTHER" id="PTHR43544:SF36">
    <property type="entry name" value="CHAIN OXIDOREDUCTASE (CSGA), PUTATIVE (AFU_ORTHOLOGUE AFUA_4G00910)-RELATED"/>
    <property type="match status" value="1"/>
</dbReference>
<comment type="caution">
    <text evidence="2">The sequence shown here is derived from an EMBL/GenBank/DDBJ whole genome shotgun (WGS) entry which is preliminary data.</text>
</comment>
<protein>
    <submittedName>
        <fullName evidence="2">Short-chain dehydrogenase/reductase family protein</fullName>
    </submittedName>
</protein>
<comment type="similarity">
    <text evidence="1">Belongs to the short-chain dehydrogenases/reductases (SDR) family.</text>
</comment>
<evidence type="ECO:0000256" key="1">
    <source>
        <dbReference type="ARBA" id="ARBA00006484"/>
    </source>
</evidence>